<evidence type="ECO:0000256" key="5">
    <source>
        <dbReference type="ARBA" id="ARBA00023136"/>
    </source>
</evidence>
<dbReference type="EMBL" id="CAEZXH010000034">
    <property type="protein sequence ID" value="CAB4683074.1"/>
    <property type="molecule type" value="Genomic_DNA"/>
</dbReference>
<accession>A0A6J6G0E1</accession>
<keyword evidence="2" id="KW-0808">Transferase</keyword>
<dbReference type="PROSITE" id="PS01311">
    <property type="entry name" value="LGT"/>
    <property type="match status" value="1"/>
</dbReference>
<reference evidence="7" key="1">
    <citation type="submission" date="2020-05" db="EMBL/GenBank/DDBJ databases">
        <authorList>
            <person name="Chiriac C."/>
            <person name="Salcher M."/>
            <person name="Ghai R."/>
            <person name="Kavagutti S V."/>
        </authorList>
    </citation>
    <scope>NUCLEOTIDE SEQUENCE</scope>
</reference>
<evidence type="ECO:0000256" key="6">
    <source>
        <dbReference type="SAM" id="Phobius"/>
    </source>
</evidence>
<evidence type="ECO:0000313" key="7">
    <source>
        <dbReference type="EMBL" id="CAB4594752.1"/>
    </source>
</evidence>
<feature type="transmembrane region" description="Helical" evidence="6">
    <location>
        <begin position="95"/>
        <end position="115"/>
    </location>
</feature>
<feature type="transmembrane region" description="Helical" evidence="6">
    <location>
        <begin position="181"/>
        <end position="200"/>
    </location>
</feature>
<dbReference type="InterPro" id="IPR001640">
    <property type="entry name" value="Lgt"/>
</dbReference>
<evidence type="ECO:0000256" key="2">
    <source>
        <dbReference type="ARBA" id="ARBA00022679"/>
    </source>
</evidence>
<evidence type="ECO:0000256" key="4">
    <source>
        <dbReference type="ARBA" id="ARBA00022989"/>
    </source>
</evidence>
<dbReference type="GO" id="GO:0042158">
    <property type="term" value="P:lipoprotein biosynthetic process"/>
    <property type="evidence" value="ECO:0007669"/>
    <property type="project" value="InterPro"/>
</dbReference>
<organism evidence="7">
    <name type="scientific">freshwater metagenome</name>
    <dbReference type="NCBI Taxonomy" id="449393"/>
    <lineage>
        <taxon>unclassified sequences</taxon>
        <taxon>metagenomes</taxon>
        <taxon>ecological metagenomes</taxon>
    </lineage>
</organism>
<evidence type="ECO:0000256" key="1">
    <source>
        <dbReference type="ARBA" id="ARBA00022475"/>
    </source>
</evidence>
<keyword evidence="5 6" id="KW-0472">Membrane</keyword>
<sequence length="272" mass="29554">MSNWAAIPSPTLSELNIGPLTLHFYALCIIAGIVIAVRVGDKRFVNRGGDLGDVATIAFWSVPAGIIGGRIYHVITSWGSFSSPLDAIAIWRGGLGIWGAISLGTVGAWFGYKFLLKSKPQLPTFGVFLDALAPGVLLAQAIGRWGNWFNIELFGKPVNGPWALQVPLASRPNGYESFPTFHPTFLYESIWCVVVAILLIKADKAGFFAGAKSGTLFIAYIALYTLGRGLIEVLRIDTSSQILGMRLNFWTSLVIFIGSAAWFVMRKAGQKR</sequence>
<dbReference type="EMBL" id="CAFBLI010000023">
    <property type="protein sequence ID" value="CAB4861828.1"/>
    <property type="molecule type" value="Genomic_DNA"/>
</dbReference>
<dbReference type="GO" id="GO:0008961">
    <property type="term" value="F:phosphatidylglycerol-prolipoprotein diacylglyceryl transferase activity"/>
    <property type="evidence" value="ECO:0007669"/>
    <property type="project" value="InterPro"/>
</dbReference>
<keyword evidence="1" id="KW-1003">Cell membrane</keyword>
<feature type="transmembrane region" description="Helical" evidence="6">
    <location>
        <begin position="51"/>
        <end position="75"/>
    </location>
</feature>
<feature type="transmembrane region" description="Helical" evidence="6">
    <location>
        <begin position="122"/>
        <end position="143"/>
    </location>
</feature>
<dbReference type="AlphaFoldDB" id="A0A6J6G0E1"/>
<dbReference type="EMBL" id="CAEZZS010000049">
    <property type="protein sequence ID" value="CAB4780815.1"/>
    <property type="molecule type" value="Genomic_DNA"/>
</dbReference>
<dbReference type="EMBL" id="CAEZYJ010000012">
    <property type="protein sequence ID" value="CAB4712688.1"/>
    <property type="molecule type" value="Genomic_DNA"/>
</dbReference>
<dbReference type="PANTHER" id="PTHR30589:SF0">
    <property type="entry name" value="PHOSPHATIDYLGLYCEROL--PROLIPOPROTEIN DIACYLGLYCERYL TRANSFERASE"/>
    <property type="match status" value="1"/>
</dbReference>
<feature type="transmembrane region" description="Helical" evidence="6">
    <location>
        <begin position="247"/>
        <end position="265"/>
    </location>
</feature>
<dbReference type="PANTHER" id="PTHR30589">
    <property type="entry name" value="PROLIPOPROTEIN DIACYLGLYCERYL TRANSFERASE"/>
    <property type="match status" value="1"/>
</dbReference>
<evidence type="ECO:0000256" key="3">
    <source>
        <dbReference type="ARBA" id="ARBA00022692"/>
    </source>
</evidence>
<evidence type="ECO:0000313" key="11">
    <source>
        <dbReference type="EMBL" id="CAB4861828.1"/>
    </source>
</evidence>
<dbReference type="EMBL" id="CAEZUJ010000009">
    <property type="protein sequence ID" value="CAB4594752.1"/>
    <property type="molecule type" value="Genomic_DNA"/>
</dbReference>
<evidence type="ECO:0000313" key="10">
    <source>
        <dbReference type="EMBL" id="CAB4780815.1"/>
    </source>
</evidence>
<dbReference type="Pfam" id="PF01790">
    <property type="entry name" value="LGT"/>
    <property type="match status" value="1"/>
</dbReference>
<dbReference type="HAMAP" id="MF_01147">
    <property type="entry name" value="Lgt"/>
    <property type="match status" value="1"/>
</dbReference>
<keyword evidence="3 6" id="KW-0812">Transmembrane</keyword>
<feature type="transmembrane region" description="Helical" evidence="6">
    <location>
        <begin position="207"/>
        <end position="227"/>
    </location>
</feature>
<name>A0A6J6G0E1_9ZZZZ</name>
<proteinExistence type="inferred from homology"/>
<evidence type="ECO:0000313" key="8">
    <source>
        <dbReference type="EMBL" id="CAB4683074.1"/>
    </source>
</evidence>
<evidence type="ECO:0000313" key="9">
    <source>
        <dbReference type="EMBL" id="CAB4712688.1"/>
    </source>
</evidence>
<protein>
    <submittedName>
        <fullName evidence="7">Unannotated protein</fullName>
    </submittedName>
</protein>
<feature type="transmembrane region" description="Helical" evidence="6">
    <location>
        <begin position="20"/>
        <end position="39"/>
    </location>
</feature>
<dbReference type="EMBL" id="CAFBPY010000024">
    <property type="protein sequence ID" value="CAB5035124.1"/>
    <property type="molecule type" value="Genomic_DNA"/>
</dbReference>
<dbReference type="NCBIfam" id="TIGR00544">
    <property type="entry name" value="lgt"/>
    <property type="match status" value="1"/>
</dbReference>
<gene>
    <name evidence="7" type="ORF">UFOPK1811_00392</name>
    <name evidence="8" type="ORF">UFOPK2360_00694</name>
    <name evidence="9" type="ORF">UFOPK2659_00193</name>
    <name evidence="10" type="ORF">UFOPK2922_01026</name>
    <name evidence="11" type="ORF">UFOPK3306_00462</name>
    <name evidence="12" type="ORF">UFOPK4209_00259</name>
</gene>
<keyword evidence="4 6" id="KW-1133">Transmembrane helix</keyword>
<evidence type="ECO:0000313" key="12">
    <source>
        <dbReference type="EMBL" id="CAB5035124.1"/>
    </source>
</evidence>
<dbReference type="GO" id="GO:0005886">
    <property type="term" value="C:plasma membrane"/>
    <property type="evidence" value="ECO:0007669"/>
    <property type="project" value="InterPro"/>
</dbReference>